<feature type="transmembrane region" description="Helical" evidence="1">
    <location>
        <begin position="12"/>
        <end position="28"/>
    </location>
</feature>
<reference evidence="2" key="1">
    <citation type="submission" date="2014-09" db="EMBL/GenBank/DDBJ databases">
        <authorList>
            <person name="Magalhaes I.L.F."/>
            <person name="Oliveira U."/>
            <person name="Santos F.R."/>
            <person name="Vidigal T.H.D.A."/>
            <person name="Brescovit A.D."/>
            <person name="Santos A.J."/>
        </authorList>
    </citation>
    <scope>NUCLEOTIDE SEQUENCE</scope>
    <source>
        <tissue evidence="2">Shoot tissue taken approximately 20 cm above the soil surface</tissue>
    </source>
</reference>
<dbReference type="AlphaFoldDB" id="A0A0A9A2R3"/>
<evidence type="ECO:0000313" key="2">
    <source>
        <dbReference type="EMBL" id="JAD45381.1"/>
    </source>
</evidence>
<dbReference type="EMBL" id="GBRH01252514">
    <property type="protein sequence ID" value="JAD45381.1"/>
    <property type="molecule type" value="Transcribed_RNA"/>
</dbReference>
<keyword evidence="1" id="KW-0812">Transmembrane</keyword>
<protein>
    <submittedName>
        <fullName evidence="2">Uncharacterized protein</fullName>
    </submittedName>
</protein>
<proteinExistence type="predicted"/>
<keyword evidence="1" id="KW-0472">Membrane</keyword>
<organism evidence="2">
    <name type="scientific">Arundo donax</name>
    <name type="common">Giant reed</name>
    <name type="synonym">Donax arundinaceus</name>
    <dbReference type="NCBI Taxonomy" id="35708"/>
    <lineage>
        <taxon>Eukaryota</taxon>
        <taxon>Viridiplantae</taxon>
        <taxon>Streptophyta</taxon>
        <taxon>Embryophyta</taxon>
        <taxon>Tracheophyta</taxon>
        <taxon>Spermatophyta</taxon>
        <taxon>Magnoliopsida</taxon>
        <taxon>Liliopsida</taxon>
        <taxon>Poales</taxon>
        <taxon>Poaceae</taxon>
        <taxon>PACMAD clade</taxon>
        <taxon>Arundinoideae</taxon>
        <taxon>Arundineae</taxon>
        <taxon>Arundo</taxon>
    </lineage>
</organism>
<evidence type="ECO:0000256" key="1">
    <source>
        <dbReference type="SAM" id="Phobius"/>
    </source>
</evidence>
<accession>A0A0A9A2R3</accession>
<name>A0A0A9A2R3_ARUDO</name>
<keyword evidence="1" id="KW-1133">Transmembrane helix</keyword>
<sequence>MRPLEQHSSINCDLFVLVVNVFISYFNSKFMKVFAFT</sequence>
<reference evidence="2" key="2">
    <citation type="journal article" date="2015" name="Data Brief">
        <title>Shoot transcriptome of the giant reed, Arundo donax.</title>
        <authorList>
            <person name="Barrero R.A."/>
            <person name="Guerrero F.D."/>
            <person name="Moolhuijzen P."/>
            <person name="Goolsby J.A."/>
            <person name="Tidwell J."/>
            <person name="Bellgard S.E."/>
            <person name="Bellgard M.I."/>
        </authorList>
    </citation>
    <scope>NUCLEOTIDE SEQUENCE</scope>
    <source>
        <tissue evidence="2">Shoot tissue taken approximately 20 cm above the soil surface</tissue>
    </source>
</reference>